<dbReference type="EMBL" id="JTAK01000004">
    <property type="protein sequence ID" value="KHO64410.1"/>
    <property type="molecule type" value="Genomic_DNA"/>
</dbReference>
<evidence type="ECO:0000313" key="7">
    <source>
        <dbReference type="Proteomes" id="UP000186079"/>
    </source>
</evidence>
<dbReference type="GO" id="GO:0042597">
    <property type="term" value="C:periplasmic space"/>
    <property type="evidence" value="ECO:0007669"/>
    <property type="project" value="UniProtKB-SubCell"/>
</dbReference>
<dbReference type="Gene3D" id="3.40.190.10">
    <property type="entry name" value="Periplasmic binding protein-like II"/>
    <property type="match status" value="2"/>
</dbReference>
<dbReference type="AlphaFoldDB" id="A0A0B3BP60"/>
<reference evidence="4 6" key="1">
    <citation type="submission" date="2014-11" db="EMBL/GenBank/DDBJ databases">
        <title>Genome sequence of Pseudomonas tuomuerensis JCM 14085.</title>
        <authorList>
            <person name="Shin S.-K."/>
            <person name="Yi H."/>
        </authorList>
    </citation>
    <scope>NUCLEOTIDE SEQUENCE [LARGE SCALE GENOMIC DNA]</scope>
    <source>
        <strain evidence="4 6">JCM 14085</strain>
    </source>
</reference>
<dbReference type="STRING" id="706570.PT85_09350"/>
<evidence type="ECO:0000313" key="4">
    <source>
        <dbReference type="EMBL" id="KHO64410.1"/>
    </source>
</evidence>
<dbReference type="PANTHER" id="PTHR30024">
    <property type="entry name" value="ALIPHATIC SULFONATES-BINDING PROTEIN-RELATED"/>
    <property type="match status" value="1"/>
</dbReference>
<protein>
    <submittedName>
        <fullName evidence="5">NitT/TauT family transport system substrate-binding protein</fullName>
    </submittedName>
    <submittedName>
        <fullName evidence="4">Nitrate ABC transporter substrate-binding protein</fullName>
    </submittedName>
</protein>
<dbReference type="RefSeq" id="WP_027590960.1">
    <property type="nucleotide sequence ID" value="NZ_FMUP01000002.1"/>
</dbReference>
<evidence type="ECO:0000256" key="3">
    <source>
        <dbReference type="ARBA" id="ARBA00022729"/>
    </source>
</evidence>
<comment type="subcellular location">
    <subcellularLocation>
        <location evidence="1">Periplasm</location>
    </subcellularLocation>
</comment>
<evidence type="ECO:0000256" key="2">
    <source>
        <dbReference type="ARBA" id="ARBA00010742"/>
    </source>
</evidence>
<reference evidence="5 7" key="2">
    <citation type="submission" date="2017-01" db="EMBL/GenBank/DDBJ databases">
        <authorList>
            <person name="Mah S.A."/>
            <person name="Swanson W.J."/>
            <person name="Moy G.W."/>
            <person name="Vacquier V.D."/>
        </authorList>
    </citation>
    <scope>NUCLEOTIDE SEQUENCE [LARGE SCALE GENOMIC DNA]</scope>
    <source>
        <strain evidence="5 7">ATCC 29606</strain>
    </source>
</reference>
<dbReference type="PANTHER" id="PTHR30024:SF47">
    <property type="entry name" value="TAURINE-BINDING PERIPLASMIC PROTEIN"/>
    <property type="match status" value="1"/>
</dbReference>
<sequence>MRRLCLLVLLCSALFGCSDNTDDLRIGSNRWLGYGPLYVADDLRWLEPSGFRLLEYPSSSGVLRAFRNGLLDAAMLTVDETLRLMANGHDLEILLITDISAGADVLYGMPPLREPADLRDKRVGVEDSALGAFFLARMLDRAGLRHDQLHVVSLPVQEHRSAMQEGTLDAVITFASEGPALQALGARRLMDSRDLPNEIIDVLVVDRTRVSPQARRRLQALWHESLARWRQSPDYIDGVLMRRLGLDEEALRLTREGLLMGDLALNRQFYESGQLLKSLHWTHDYQLERALLAGPLDYQRLLDCGVSAC</sequence>
<dbReference type="Proteomes" id="UP000186079">
    <property type="component" value="Unassembled WGS sequence"/>
</dbReference>
<name>A0A0B3BP60_9PSED</name>
<organism evidence="4 6">
    <name type="scientific">Pseudomonas flexibilis</name>
    <dbReference type="NCBI Taxonomy" id="706570"/>
    <lineage>
        <taxon>Bacteria</taxon>
        <taxon>Pseudomonadati</taxon>
        <taxon>Pseudomonadota</taxon>
        <taxon>Gammaproteobacteria</taxon>
        <taxon>Pseudomonadales</taxon>
        <taxon>Pseudomonadaceae</taxon>
        <taxon>Pseudomonas</taxon>
    </lineage>
</organism>
<accession>A0A0B2D8L2</accession>
<dbReference type="Proteomes" id="UP000030980">
    <property type="component" value="Unassembled WGS sequence"/>
</dbReference>
<dbReference type="OrthoDB" id="5292144at2"/>
<comment type="similarity">
    <text evidence="2">Belongs to the bacterial solute-binding protein SsuA/TauA family.</text>
</comment>
<evidence type="ECO:0000313" key="6">
    <source>
        <dbReference type="Proteomes" id="UP000030980"/>
    </source>
</evidence>
<dbReference type="PROSITE" id="PS51257">
    <property type="entry name" value="PROKAR_LIPOPROTEIN"/>
    <property type="match status" value="1"/>
</dbReference>
<dbReference type="PATRIC" id="fig|706570.3.peg.281"/>
<proteinExistence type="inferred from homology"/>
<keyword evidence="6" id="KW-1185">Reference proteome</keyword>
<accession>A0A0B3BP60</accession>
<dbReference type="SUPFAM" id="SSF53850">
    <property type="entry name" value="Periplasmic binding protein-like II"/>
    <property type="match status" value="1"/>
</dbReference>
<dbReference type="Pfam" id="PF13379">
    <property type="entry name" value="NMT1_2"/>
    <property type="match status" value="1"/>
</dbReference>
<keyword evidence="3" id="KW-0732">Signal</keyword>
<evidence type="ECO:0000256" key="1">
    <source>
        <dbReference type="ARBA" id="ARBA00004418"/>
    </source>
</evidence>
<gene>
    <name evidence="4" type="ORF">PT85_09350</name>
    <name evidence="5" type="ORF">SAMN05421672_101161</name>
</gene>
<dbReference type="EMBL" id="FTMC01000001">
    <property type="protein sequence ID" value="SIP88228.1"/>
    <property type="molecule type" value="Genomic_DNA"/>
</dbReference>
<evidence type="ECO:0000313" key="5">
    <source>
        <dbReference type="EMBL" id="SIP88228.1"/>
    </source>
</evidence>